<feature type="compositionally biased region" description="Acidic residues" evidence="1">
    <location>
        <begin position="1"/>
        <end position="19"/>
    </location>
</feature>
<name>A0ABV7WJ17_9MICO</name>
<reference evidence="4" key="1">
    <citation type="journal article" date="2019" name="Int. J. Syst. Evol. Microbiol.">
        <title>The Global Catalogue of Microorganisms (GCM) 10K type strain sequencing project: providing services to taxonomists for standard genome sequencing and annotation.</title>
        <authorList>
            <consortium name="The Broad Institute Genomics Platform"/>
            <consortium name="The Broad Institute Genome Sequencing Center for Infectious Disease"/>
            <person name="Wu L."/>
            <person name="Ma J."/>
        </authorList>
    </citation>
    <scope>NUCLEOTIDE SEQUENCE [LARGE SCALE GENOMIC DNA]</scope>
    <source>
        <strain evidence="4">NCAIM B.02333</strain>
    </source>
</reference>
<keyword evidence="2" id="KW-0812">Transmembrane</keyword>
<accession>A0ABV7WJ17</accession>
<keyword evidence="4" id="KW-1185">Reference proteome</keyword>
<sequence>MTDDVDGMGDVDGTDDGDGDGAPRQGRGDGQQPGPLWRHGVRAAALALGIVLILQGLVGMVLGDGAEAGGAQPPVEASASFFDGIGGWPLAAAAVAFVVVARPWRLLGRQG</sequence>
<keyword evidence="2" id="KW-0472">Membrane</keyword>
<dbReference type="RefSeq" id="WP_340294715.1">
    <property type="nucleotide sequence ID" value="NZ_JBBEOI010000178.1"/>
</dbReference>
<feature type="compositionally biased region" description="Low complexity" evidence="1">
    <location>
        <begin position="22"/>
        <end position="35"/>
    </location>
</feature>
<protein>
    <submittedName>
        <fullName evidence="3">Uncharacterized protein</fullName>
    </submittedName>
</protein>
<dbReference type="Proteomes" id="UP001595685">
    <property type="component" value="Unassembled WGS sequence"/>
</dbReference>
<feature type="transmembrane region" description="Helical" evidence="2">
    <location>
        <begin position="81"/>
        <end position="101"/>
    </location>
</feature>
<keyword evidence="2" id="KW-1133">Transmembrane helix</keyword>
<feature type="region of interest" description="Disordered" evidence="1">
    <location>
        <begin position="1"/>
        <end position="36"/>
    </location>
</feature>
<proteinExistence type="predicted"/>
<evidence type="ECO:0000256" key="2">
    <source>
        <dbReference type="SAM" id="Phobius"/>
    </source>
</evidence>
<feature type="transmembrane region" description="Helical" evidence="2">
    <location>
        <begin position="43"/>
        <end position="61"/>
    </location>
</feature>
<dbReference type="EMBL" id="JBHRWW010000009">
    <property type="protein sequence ID" value="MFC3689389.1"/>
    <property type="molecule type" value="Genomic_DNA"/>
</dbReference>
<gene>
    <name evidence="3" type="ORF">ACFOLH_13650</name>
</gene>
<comment type="caution">
    <text evidence="3">The sequence shown here is derived from an EMBL/GenBank/DDBJ whole genome shotgun (WGS) entry which is preliminary data.</text>
</comment>
<organism evidence="3 4">
    <name type="scientific">Aquipuribacter hungaricus</name>
    <dbReference type="NCBI Taxonomy" id="545624"/>
    <lineage>
        <taxon>Bacteria</taxon>
        <taxon>Bacillati</taxon>
        <taxon>Actinomycetota</taxon>
        <taxon>Actinomycetes</taxon>
        <taxon>Micrococcales</taxon>
        <taxon>Intrasporangiaceae</taxon>
        <taxon>Aquipuribacter</taxon>
    </lineage>
</organism>
<evidence type="ECO:0000256" key="1">
    <source>
        <dbReference type="SAM" id="MobiDB-lite"/>
    </source>
</evidence>
<evidence type="ECO:0000313" key="4">
    <source>
        <dbReference type="Proteomes" id="UP001595685"/>
    </source>
</evidence>
<evidence type="ECO:0000313" key="3">
    <source>
        <dbReference type="EMBL" id="MFC3689389.1"/>
    </source>
</evidence>